<dbReference type="EMBL" id="VDFR01000175">
    <property type="protein sequence ID" value="TNC33228.1"/>
    <property type="molecule type" value="Genomic_DNA"/>
</dbReference>
<comment type="caution">
    <text evidence="2">The sequence shown here is derived from an EMBL/GenBank/DDBJ whole genome shotgun (WGS) entry which is preliminary data.</text>
</comment>
<accession>A0A5C4MVP9</accession>
<name>A0A5C4MVP9_9ACTN</name>
<dbReference type="OrthoDB" id="5290748at2"/>
<evidence type="ECO:0000313" key="2">
    <source>
        <dbReference type="EMBL" id="TNC49098.1"/>
    </source>
</evidence>
<dbReference type="EMBL" id="VDFR01000028">
    <property type="protein sequence ID" value="TNC49098.1"/>
    <property type="molecule type" value="Genomic_DNA"/>
</dbReference>
<dbReference type="AlphaFoldDB" id="A0A5C4MVP9"/>
<organism evidence="2 3">
    <name type="scientific">Mumia zhuanghuii</name>
    <dbReference type="NCBI Taxonomy" id="2585211"/>
    <lineage>
        <taxon>Bacteria</taxon>
        <taxon>Bacillati</taxon>
        <taxon>Actinomycetota</taxon>
        <taxon>Actinomycetes</taxon>
        <taxon>Propionibacteriales</taxon>
        <taxon>Nocardioidaceae</taxon>
        <taxon>Mumia</taxon>
    </lineage>
</organism>
<evidence type="ECO:0000313" key="1">
    <source>
        <dbReference type="EMBL" id="TNC33228.1"/>
    </source>
</evidence>
<gene>
    <name evidence="2" type="ORF">FHE65_06170</name>
    <name evidence="1" type="ORF">FHE65_29330</name>
</gene>
<sequence>MTSRPSFPGAEEFVPPRPSLRSLRTAARECVATQRAYVTNLLGATAAHAVLGKDFRLTEERGRLHGWPEEWPGAVSVRSPDALVADLSVAAEALAGREA</sequence>
<protein>
    <submittedName>
        <fullName evidence="2">Uncharacterized protein</fullName>
    </submittedName>
</protein>
<evidence type="ECO:0000313" key="3">
    <source>
        <dbReference type="Proteomes" id="UP000306740"/>
    </source>
</evidence>
<proteinExistence type="predicted"/>
<dbReference type="Proteomes" id="UP000306740">
    <property type="component" value="Unassembled WGS sequence"/>
</dbReference>
<reference evidence="2 3" key="1">
    <citation type="submission" date="2019-05" db="EMBL/GenBank/DDBJ databases">
        <title>Mumia sp. nov., isolated from the intestinal contents of plateau pika (Ochotona curzoniae) in the Qinghai-Tibet plateau of China.</title>
        <authorList>
            <person name="Tian Z."/>
        </authorList>
    </citation>
    <scope>NUCLEOTIDE SEQUENCE [LARGE SCALE GENOMIC DNA]</scope>
    <source>
        <strain evidence="3">527</strain>
        <strain evidence="2">Z527</strain>
    </source>
</reference>
<dbReference type="RefSeq" id="WP_139105533.1">
    <property type="nucleotide sequence ID" value="NZ_VDFR01000028.1"/>
</dbReference>